<gene>
    <name evidence="2" type="ORF">TSUD_04870</name>
</gene>
<organism evidence="2 3">
    <name type="scientific">Trifolium subterraneum</name>
    <name type="common">Subterranean clover</name>
    <dbReference type="NCBI Taxonomy" id="3900"/>
    <lineage>
        <taxon>Eukaryota</taxon>
        <taxon>Viridiplantae</taxon>
        <taxon>Streptophyta</taxon>
        <taxon>Embryophyta</taxon>
        <taxon>Tracheophyta</taxon>
        <taxon>Spermatophyta</taxon>
        <taxon>Magnoliopsida</taxon>
        <taxon>eudicotyledons</taxon>
        <taxon>Gunneridae</taxon>
        <taxon>Pentapetalae</taxon>
        <taxon>rosids</taxon>
        <taxon>fabids</taxon>
        <taxon>Fabales</taxon>
        <taxon>Fabaceae</taxon>
        <taxon>Papilionoideae</taxon>
        <taxon>50 kb inversion clade</taxon>
        <taxon>NPAAA clade</taxon>
        <taxon>Hologalegina</taxon>
        <taxon>IRL clade</taxon>
        <taxon>Trifolieae</taxon>
        <taxon>Trifolium</taxon>
    </lineage>
</organism>
<protein>
    <submittedName>
        <fullName evidence="2">Uncharacterized protein</fullName>
    </submittedName>
</protein>
<dbReference type="AlphaFoldDB" id="A0A2Z6NVB6"/>
<name>A0A2Z6NVB6_TRISU</name>
<accession>A0A2Z6NVB6</accession>
<proteinExistence type="predicted"/>
<keyword evidence="3" id="KW-1185">Reference proteome</keyword>
<feature type="region of interest" description="Disordered" evidence="1">
    <location>
        <begin position="154"/>
        <end position="173"/>
    </location>
</feature>
<reference evidence="3" key="1">
    <citation type="journal article" date="2017" name="Front. Plant Sci.">
        <title>Climate Clever Clovers: New Paradigm to Reduce the Environmental Footprint of Ruminants by Breeding Low Methanogenic Forages Utilizing Haplotype Variation.</title>
        <authorList>
            <person name="Kaur P."/>
            <person name="Appels R."/>
            <person name="Bayer P.E."/>
            <person name="Keeble-Gagnere G."/>
            <person name="Wang J."/>
            <person name="Hirakawa H."/>
            <person name="Shirasawa K."/>
            <person name="Vercoe P."/>
            <person name="Stefanova K."/>
            <person name="Durmic Z."/>
            <person name="Nichols P."/>
            <person name="Revell C."/>
            <person name="Isobe S.N."/>
            <person name="Edwards D."/>
            <person name="Erskine W."/>
        </authorList>
    </citation>
    <scope>NUCLEOTIDE SEQUENCE [LARGE SCALE GENOMIC DNA]</scope>
    <source>
        <strain evidence="3">cv. Daliak</strain>
    </source>
</reference>
<sequence>MVSLRRRRLLGLCSGNNWLVTQLPLHRENLTLYENSSQNANNPQSKQSVVSDIASILDNVGTQNSQNTIVIDEPGSSNVSCSNPSKEQLSQQHIENMKSLDSFNNLEVGKNVKARPVLERVAVSGSRSNAGSPTVPPPSPLAEPSCAVSLQTDGATVAGPHPLPPPSNTLKRGSEIVLSDPSHKQTKETVSNPSPTIQVAAQVCSSSGCLPSVWAGPPLILQHIGNMTSPIDKACLLDVSPVGIEKAFLENTVAIDESNVSCSSPSKEQPSQQNTGTTLSEQELPHPSDLNYSAPVQALKEDPMPLNKRRKLISNSSNSDSIDSINNSTAMGKSAPPDKKKWISQMWDEYQWRSRSQDPGSGDVANVSCSNPSKEQPNQQNISLS</sequence>
<feature type="region of interest" description="Disordered" evidence="1">
    <location>
        <begin position="123"/>
        <end position="146"/>
    </location>
</feature>
<dbReference type="Proteomes" id="UP000242715">
    <property type="component" value="Unassembled WGS sequence"/>
</dbReference>
<feature type="compositionally biased region" description="Low complexity" evidence="1">
    <location>
        <begin position="313"/>
        <end position="328"/>
    </location>
</feature>
<evidence type="ECO:0000313" key="3">
    <source>
        <dbReference type="Proteomes" id="UP000242715"/>
    </source>
</evidence>
<feature type="compositionally biased region" description="Polar residues" evidence="1">
    <location>
        <begin position="258"/>
        <end position="281"/>
    </location>
</feature>
<feature type="region of interest" description="Disordered" evidence="1">
    <location>
        <begin position="258"/>
        <end position="291"/>
    </location>
</feature>
<dbReference type="EMBL" id="DF973783">
    <property type="protein sequence ID" value="GAU39895.1"/>
    <property type="molecule type" value="Genomic_DNA"/>
</dbReference>
<feature type="compositionally biased region" description="Polar residues" evidence="1">
    <location>
        <begin position="367"/>
        <end position="385"/>
    </location>
</feature>
<evidence type="ECO:0000256" key="1">
    <source>
        <dbReference type="SAM" id="MobiDB-lite"/>
    </source>
</evidence>
<evidence type="ECO:0000313" key="2">
    <source>
        <dbReference type="EMBL" id="GAU39895.1"/>
    </source>
</evidence>
<feature type="region of interest" description="Disordered" evidence="1">
    <location>
        <begin position="311"/>
        <end position="385"/>
    </location>
</feature>